<dbReference type="Proteomes" id="UP001497623">
    <property type="component" value="Unassembled WGS sequence"/>
</dbReference>
<organism evidence="2 3">
    <name type="scientific">Meganyctiphanes norvegica</name>
    <name type="common">Northern krill</name>
    <name type="synonym">Thysanopoda norvegica</name>
    <dbReference type="NCBI Taxonomy" id="48144"/>
    <lineage>
        <taxon>Eukaryota</taxon>
        <taxon>Metazoa</taxon>
        <taxon>Ecdysozoa</taxon>
        <taxon>Arthropoda</taxon>
        <taxon>Crustacea</taxon>
        <taxon>Multicrustacea</taxon>
        <taxon>Malacostraca</taxon>
        <taxon>Eumalacostraca</taxon>
        <taxon>Eucarida</taxon>
        <taxon>Euphausiacea</taxon>
        <taxon>Euphausiidae</taxon>
        <taxon>Meganyctiphanes</taxon>
    </lineage>
</organism>
<dbReference type="EMBL" id="CAXKWB010018462">
    <property type="protein sequence ID" value="CAL4120898.1"/>
    <property type="molecule type" value="Genomic_DNA"/>
</dbReference>
<proteinExistence type="predicted"/>
<dbReference type="Pfam" id="PF00078">
    <property type="entry name" value="RVT_1"/>
    <property type="match status" value="1"/>
</dbReference>
<dbReference type="InterPro" id="IPR000477">
    <property type="entry name" value="RT_dom"/>
</dbReference>
<comment type="caution">
    <text evidence="2">The sequence shown here is derived from an EMBL/GenBank/DDBJ whole genome shotgun (WGS) entry which is preliminary data.</text>
</comment>
<keyword evidence="3" id="KW-1185">Reference proteome</keyword>
<evidence type="ECO:0000259" key="1">
    <source>
        <dbReference type="PROSITE" id="PS50878"/>
    </source>
</evidence>
<dbReference type="PROSITE" id="PS50878">
    <property type="entry name" value="RT_POL"/>
    <property type="match status" value="1"/>
</dbReference>
<reference evidence="2 3" key="1">
    <citation type="submission" date="2024-05" db="EMBL/GenBank/DDBJ databases">
        <authorList>
            <person name="Wallberg A."/>
        </authorList>
    </citation>
    <scope>NUCLEOTIDE SEQUENCE [LARGE SCALE GENOMIC DNA]</scope>
</reference>
<gene>
    <name evidence="2" type="ORF">MNOR_LOCUS22183</name>
</gene>
<evidence type="ECO:0000313" key="2">
    <source>
        <dbReference type="EMBL" id="CAL4120898.1"/>
    </source>
</evidence>
<sequence length="400" mass="45716">MIRAWEKGKATDTIYLDFAKAFDKEDHNILCHKIKRLGITGKVGLWLKEFLTGRYQKVSANGILSNPALVMSGVPQGTAIGPILFIIMIDDLDCNLIHSIASKYADDTRVTAKISNLEEAQHFQNELNEKIYTWGPANNMTLNGEKFEHLHVGNNLHQLKSNFTDPSGNIIKEKNYIKDLGVTISNRLTWARHAEEVVAKARIMSGWALRTFSTRKQEPMTTIWNTQIRSILDYCSPLWSPCPTDFKNIDLLEGTQRSFTRKIDNMEGLNYTERLKTLRMYSVQRRQERYKIIYIYKIKEGLVPNISESHGLHFSQRGWHGCVCIMSSYPLYHNKAITARNSSFALTASSLWNCLPKSIRGIAGISVDAFKRRLDKVVLKCPDEPRCSAIGIYTDYRTKM</sequence>
<protein>
    <recommendedName>
        <fullName evidence="1">Reverse transcriptase domain-containing protein</fullName>
    </recommendedName>
</protein>
<dbReference type="PANTHER" id="PTHR33332">
    <property type="entry name" value="REVERSE TRANSCRIPTASE DOMAIN-CONTAINING PROTEIN"/>
    <property type="match status" value="1"/>
</dbReference>
<accession>A0AAV2RD55</accession>
<evidence type="ECO:0000313" key="3">
    <source>
        <dbReference type="Proteomes" id="UP001497623"/>
    </source>
</evidence>
<name>A0AAV2RD55_MEGNR</name>
<dbReference type="AlphaFoldDB" id="A0AAV2RD55"/>
<feature type="non-terminal residue" evidence="2">
    <location>
        <position position="400"/>
    </location>
</feature>
<feature type="domain" description="Reverse transcriptase" evidence="1">
    <location>
        <begin position="1"/>
        <end position="184"/>
    </location>
</feature>